<dbReference type="Proteomes" id="UP000009168">
    <property type="component" value="Unassembled WGS sequence"/>
</dbReference>
<dbReference type="OrthoDB" id="75724at2759"/>
<dbReference type="Pfam" id="PF00650">
    <property type="entry name" value="CRAL_TRIO"/>
    <property type="match status" value="1"/>
</dbReference>
<dbReference type="SMART" id="SM00516">
    <property type="entry name" value="SEC14"/>
    <property type="match status" value="1"/>
</dbReference>
<dbReference type="KEGG" id="tet:TTHERM_000188369"/>
<evidence type="ECO:0000256" key="1">
    <source>
        <dbReference type="SAM" id="MobiDB-lite"/>
    </source>
</evidence>
<feature type="domain" description="CRAL-TRIO" evidence="2">
    <location>
        <begin position="91"/>
        <end position="255"/>
    </location>
</feature>
<keyword evidence="4" id="KW-1185">Reference proteome</keyword>
<dbReference type="PRINTS" id="PR00180">
    <property type="entry name" value="CRETINALDHBP"/>
</dbReference>
<dbReference type="RefSeq" id="XP_012653198.1">
    <property type="nucleotide sequence ID" value="XM_012797744.1"/>
</dbReference>
<gene>
    <name evidence="3" type="ORF">TTHERM_000188369</name>
</gene>
<protein>
    <submittedName>
        <fullName evidence="3">Divergent CRAL/TRIO domain protein</fullName>
    </submittedName>
</protein>
<evidence type="ECO:0000259" key="2">
    <source>
        <dbReference type="PROSITE" id="PS50191"/>
    </source>
</evidence>
<feature type="region of interest" description="Disordered" evidence="1">
    <location>
        <begin position="255"/>
        <end position="291"/>
    </location>
</feature>
<sequence length="310" mass="36489">MNTKSFEEVNNYNCTEQQLQQIAEFQKKIEKQINQTHPNISQELKELYSSVDTAIRFMNAREFSEQKSFEMWEKWIKWHQEYRPDLISDKESTIQKQLSTGKLFWHKFDNERRPCLYYRMKYHVPKLASVEESVRFFLFMLEQGIKEGIKLGSEGTICVIYDRRGYTKKQYDENAMKTMRALVPILQDYYPERLSMFYVLGANWFYRAAFKVVATFMSEKTSKKVKVLGEDSELLQFFNKQNLIKEYGGDSDPLQNTGANLKLSNGSYTPQLGGDRGNIDDMNDEDDEEDEAALKELQKKMFQDAGIKLN</sequence>
<dbReference type="SUPFAM" id="SSF52087">
    <property type="entry name" value="CRAL/TRIO domain"/>
    <property type="match status" value="1"/>
</dbReference>
<dbReference type="STRING" id="312017.W7X4G9"/>
<dbReference type="InParanoid" id="W7X4G9"/>
<dbReference type="GeneID" id="24437702"/>
<dbReference type="GO" id="GO:0008526">
    <property type="term" value="F:phosphatidylinositol transfer activity"/>
    <property type="evidence" value="ECO:0007669"/>
    <property type="project" value="TreeGrafter"/>
</dbReference>
<feature type="compositionally biased region" description="Acidic residues" evidence="1">
    <location>
        <begin position="281"/>
        <end position="291"/>
    </location>
</feature>
<dbReference type="InterPro" id="IPR001251">
    <property type="entry name" value="CRAL-TRIO_dom"/>
</dbReference>
<organism evidence="3 4">
    <name type="scientific">Tetrahymena thermophila (strain SB210)</name>
    <dbReference type="NCBI Taxonomy" id="312017"/>
    <lineage>
        <taxon>Eukaryota</taxon>
        <taxon>Sar</taxon>
        <taxon>Alveolata</taxon>
        <taxon>Ciliophora</taxon>
        <taxon>Intramacronucleata</taxon>
        <taxon>Oligohymenophorea</taxon>
        <taxon>Hymenostomatida</taxon>
        <taxon>Tetrahymenina</taxon>
        <taxon>Tetrahymenidae</taxon>
        <taxon>Tetrahymena</taxon>
    </lineage>
</organism>
<accession>W7X4G9</accession>
<dbReference type="Gene3D" id="3.40.525.10">
    <property type="entry name" value="CRAL-TRIO lipid binding domain"/>
    <property type="match status" value="1"/>
</dbReference>
<dbReference type="InterPro" id="IPR052578">
    <property type="entry name" value="PI_Transfer_CRAL-TRIO"/>
</dbReference>
<dbReference type="CDD" id="cd00170">
    <property type="entry name" value="SEC14"/>
    <property type="match status" value="1"/>
</dbReference>
<dbReference type="PROSITE" id="PS50191">
    <property type="entry name" value="CRAL_TRIO"/>
    <property type="match status" value="1"/>
</dbReference>
<evidence type="ECO:0000313" key="4">
    <source>
        <dbReference type="Proteomes" id="UP000009168"/>
    </source>
</evidence>
<dbReference type="EMBL" id="GG662693">
    <property type="protein sequence ID" value="EWS74225.1"/>
    <property type="molecule type" value="Genomic_DNA"/>
</dbReference>
<dbReference type="InterPro" id="IPR036865">
    <property type="entry name" value="CRAL-TRIO_dom_sf"/>
</dbReference>
<feature type="compositionally biased region" description="Polar residues" evidence="1">
    <location>
        <begin position="255"/>
        <end position="270"/>
    </location>
</feature>
<dbReference type="InterPro" id="IPR036273">
    <property type="entry name" value="CRAL/TRIO_N_dom_sf"/>
</dbReference>
<dbReference type="PANTHER" id="PTHR45824">
    <property type="entry name" value="GH16843P"/>
    <property type="match status" value="1"/>
</dbReference>
<dbReference type="SUPFAM" id="SSF46938">
    <property type="entry name" value="CRAL/TRIO N-terminal domain"/>
    <property type="match status" value="1"/>
</dbReference>
<dbReference type="AlphaFoldDB" id="W7X4G9"/>
<proteinExistence type="predicted"/>
<reference evidence="4" key="1">
    <citation type="journal article" date="2006" name="PLoS Biol.">
        <title>Macronuclear genome sequence of the ciliate Tetrahymena thermophila, a model eukaryote.</title>
        <authorList>
            <person name="Eisen J.A."/>
            <person name="Coyne R.S."/>
            <person name="Wu M."/>
            <person name="Wu D."/>
            <person name="Thiagarajan M."/>
            <person name="Wortman J.R."/>
            <person name="Badger J.H."/>
            <person name="Ren Q."/>
            <person name="Amedeo P."/>
            <person name="Jones K.M."/>
            <person name="Tallon L.J."/>
            <person name="Delcher A.L."/>
            <person name="Salzberg S.L."/>
            <person name="Silva J.C."/>
            <person name="Haas B.J."/>
            <person name="Majoros W.H."/>
            <person name="Farzad M."/>
            <person name="Carlton J.M."/>
            <person name="Smith R.K. Jr."/>
            <person name="Garg J."/>
            <person name="Pearlman R.E."/>
            <person name="Karrer K.M."/>
            <person name="Sun L."/>
            <person name="Manning G."/>
            <person name="Elde N.C."/>
            <person name="Turkewitz A.P."/>
            <person name="Asai D.J."/>
            <person name="Wilkes D.E."/>
            <person name="Wang Y."/>
            <person name="Cai H."/>
            <person name="Collins K."/>
            <person name="Stewart B.A."/>
            <person name="Lee S.R."/>
            <person name="Wilamowska K."/>
            <person name="Weinberg Z."/>
            <person name="Ruzzo W.L."/>
            <person name="Wloga D."/>
            <person name="Gaertig J."/>
            <person name="Frankel J."/>
            <person name="Tsao C.-C."/>
            <person name="Gorovsky M.A."/>
            <person name="Keeling P.J."/>
            <person name="Waller R.F."/>
            <person name="Patron N.J."/>
            <person name="Cherry J.M."/>
            <person name="Stover N.A."/>
            <person name="Krieger C.J."/>
            <person name="del Toro C."/>
            <person name="Ryder H.F."/>
            <person name="Williamson S.C."/>
            <person name="Barbeau R.A."/>
            <person name="Hamilton E.P."/>
            <person name="Orias E."/>
        </authorList>
    </citation>
    <scope>NUCLEOTIDE SEQUENCE [LARGE SCALE GENOMIC DNA]</scope>
    <source>
        <strain evidence="4">SB210</strain>
    </source>
</reference>
<dbReference type="PANTHER" id="PTHR45824:SF29">
    <property type="entry name" value="GH16843P"/>
    <property type="match status" value="1"/>
</dbReference>
<name>W7X4G9_TETTS</name>
<evidence type="ECO:0000313" key="3">
    <source>
        <dbReference type="EMBL" id="EWS74225.1"/>
    </source>
</evidence>